<reference evidence="2 3" key="1">
    <citation type="submission" date="2024-09" db="EMBL/GenBank/DDBJ databases">
        <title>Laminarin stimulates single cell rates of sulfate reduction while oxygen inhibits transcriptomic activity in coastal marine sediment.</title>
        <authorList>
            <person name="Lindsay M."/>
            <person name="Orcutt B."/>
            <person name="Emerson D."/>
            <person name="Stepanauskas R."/>
            <person name="D'Angelo T."/>
        </authorList>
    </citation>
    <scope>NUCLEOTIDE SEQUENCE [LARGE SCALE GENOMIC DNA]</scope>
    <source>
        <strain evidence="2">SAG AM-311-K15</strain>
    </source>
</reference>
<dbReference type="InterPro" id="IPR035093">
    <property type="entry name" value="RelE/ParE_toxin_dom_sf"/>
</dbReference>
<keyword evidence="3" id="KW-1185">Reference proteome</keyword>
<name>A0ABV6YUN2_UNCC1</name>
<proteinExistence type="predicted"/>
<sequence length="98" mass="11780">MSNDLIIRPAAEEEIRQAYLWYEERRKGLGDDFLLCLEETFEKINSNPLLFQVIHKNIRRALIQRFPYGIFYIIDKGRVVIVAVFHGNRDPKKWKQRM</sequence>
<dbReference type="Gene3D" id="3.30.2310.20">
    <property type="entry name" value="RelE-like"/>
    <property type="match status" value="1"/>
</dbReference>
<protein>
    <submittedName>
        <fullName evidence="2">Type II toxin-antitoxin system RelE/ParE family toxin</fullName>
    </submittedName>
</protein>
<organism evidence="2 3">
    <name type="scientific">candidate division CSSED10-310 bacterium</name>
    <dbReference type="NCBI Taxonomy" id="2855610"/>
    <lineage>
        <taxon>Bacteria</taxon>
        <taxon>Bacteria division CSSED10-310</taxon>
    </lineage>
</organism>
<gene>
    <name evidence="2" type="ORF">ACFL27_06710</name>
</gene>
<comment type="caution">
    <text evidence="2">The sequence shown here is derived from an EMBL/GenBank/DDBJ whole genome shotgun (WGS) entry which is preliminary data.</text>
</comment>
<keyword evidence="1" id="KW-1277">Toxin-antitoxin system</keyword>
<evidence type="ECO:0000256" key="1">
    <source>
        <dbReference type="ARBA" id="ARBA00022649"/>
    </source>
</evidence>
<dbReference type="EMBL" id="JBHPBY010000064">
    <property type="protein sequence ID" value="MFC1849884.1"/>
    <property type="molecule type" value="Genomic_DNA"/>
</dbReference>
<accession>A0ABV6YUN2</accession>
<dbReference type="Pfam" id="PF05016">
    <property type="entry name" value="ParE_toxin"/>
    <property type="match status" value="1"/>
</dbReference>
<dbReference type="Proteomes" id="UP001594351">
    <property type="component" value="Unassembled WGS sequence"/>
</dbReference>
<evidence type="ECO:0000313" key="3">
    <source>
        <dbReference type="Proteomes" id="UP001594351"/>
    </source>
</evidence>
<evidence type="ECO:0000313" key="2">
    <source>
        <dbReference type="EMBL" id="MFC1849884.1"/>
    </source>
</evidence>
<dbReference type="InterPro" id="IPR007712">
    <property type="entry name" value="RelE/ParE_toxin"/>
</dbReference>